<dbReference type="EMBL" id="QLMJ01000029">
    <property type="protein sequence ID" value="RAK25986.1"/>
    <property type="molecule type" value="Genomic_DNA"/>
</dbReference>
<feature type="signal peptide" evidence="1">
    <location>
        <begin position="1"/>
        <end position="18"/>
    </location>
</feature>
<evidence type="ECO:0000313" key="2">
    <source>
        <dbReference type="EMBL" id="RAK25986.1"/>
    </source>
</evidence>
<evidence type="ECO:0008006" key="4">
    <source>
        <dbReference type="Google" id="ProtNLM"/>
    </source>
</evidence>
<gene>
    <name evidence="2" type="ORF">B0I29_12920</name>
</gene>
<sequence length="50" mass="5025">MRIIIAIAVAGVTTLALAGCPSSSSSEPVCDQSVAGRTACDDVDNEVSRS</sequence>
<keyword evidence="3" id="KW-1185">Reference proteome</keyword>
<feature type="chain" id="PRO_5038645513" description="Lipoprotein" evidence="1">
    <location>
        <begin position="19"/>
        <end position="50"/>
    </location>
</feature>
<accession>A0A327Z5L1</accession>
<dbReference type="PROSITE" id="PS51257">
    <property type="entry name" value="PROKAR_LIPOPROTEIN"/>
    <property type="match status" value="1"/>
</dbReference>
<dbReference type="Proteomes" id="UP000249341">
    <property type="component" value="Unassembled WGS sequence"/>
</dbReference>
<evidence type="ECO:0000256" key="1">
    <source>
        <dbReference type="SAM" id="SignalP"/>
    </source>
</evidence>
<evidence type="ECO:0000313" key="3">
    <source>
        <dbReference type="Proteomes" id="UP000249341"/>
    </source>
</evidence>
<keyword evidence="1" id="KW-0732">Signal</keyword>
<dbReference type="RefSeq" id="WP_181558259.1">
    <property type="nucleotide sequence ID" value="NZ_JACHWI010000002.1"/>
</dbReference>
<protein>
    <recommendedName>
        <fullName evidence="4">Lipoprotein</fullName>
    </recommendedName>
</protein>
<name>A0A327Z5L1_9ACTN</name>
<dbReference type="AlphaFoldDB" id="A0A327Z5L1"/>
<comment type="caution">
    <text evidence="2">The sequence shown here is derived from an EMBL/GenBank/DDBJ whole genome shotgun (WGS) entry which is preliminary data.</text>
</comment>
<organism evidence="2 3">
    <name type="scientific">Actinoplanes lutulentus</name>
    <dbReference type="NCBI Taxonomy" id="1287878"/>
    <lineage>
        <taxon>Bacteria</taxon>
        <taxon>Bacillati</taxon>
        <taxon>Actinomycetota</taxon>
        <taxon>Actinomycetes</taxon>
        <taxon>Micromonosporales</taxon>
        <taxon>Micromonosporaceae</taxon>
        <taxon>Actinoplanes</taxon>
    </lineage>
</organism>
<reference evidence="2 3" key="1">
    <citation type="submission" date="2018-06" db="EMBL/GenBank/DDBJ databases">
        <title>Genomic Encyclopedia of Type Strains, Phase III (KMG-III): the genomes of soil and plant-associated and newly described type strains.</title>
        <authorList>
            <person name="Whitman W."/>
        </authorList>
    </citation>
    <scope>NUCLEOTIDE SEQUENCE [LARGE SCALE GENOMIC DNA]</scope>
    <source>
        <strain evidence="2 3">CGMCC 4.7090</strain>
    </source>
</reference>
<proteinExistence type="predicted"/>